<feature type="transmembrane region" description="Helical" evidence="2">
    <location>
        <begin position="120"/>
        <end position="140"/>
    </location>
</feature>
<evidence type="ECO:0000313" key="4">
    <source>
        <dbReference type="Proteomes" id="UP000800200"/>
    </source>
</evidence>
<keyword evidence="2" id="KW-0472">Membrane</keyword>
<organism evidence="3 4">
    <name type="scientific">Zopfia rhizophila CBS 207.26</name>
    <dbReference type="NCBI Taxonomy" id="1314779"/>
    <lineage>
        <taxon>Eukaryota</taxon>
        <taxon>Fungi</taxon>
        <taxon>Dikarya</taxon>
        <taxon>Ascomycota</taxon>
        <taxon>Pezizomycotina</taxon>
        <taxon>Dothideomycetes</taxon>
        <taxon>Dothideomycetes incertae sedis</taxon>
        <taxon>Zopfiaceae</taxon>
        <taxon>Zopfia</taxon>
    </lineage>
</organism>
<feature type="region of interest" description="Disordered" evidence="1">
    <location>
        <begin position="679"/>
        <end position="732"/>
    </location>
</feature>
<reference evidence="3" key="1">
    <citation type="journal article" date="2020" name="Stud. Mycol.">
        <title>101 Dothideomycetes genomes: a test case for predicting lifestyles and emergence of pathogens.</title>
        <authorList>
            <person name="Haridas S."/>
            <person name="Albert R."/>
            <person name="Binder M."/>
            <person name="Bloem J."/>
            <person name="Labutti K."/>
            <person name="Salamov A."/>
            <person name="Andreopoulos B."/>
            <person name="Baker S."/>
            <person name="Barry K."/>
            <person name="Bills G."/>
            <person name="Bluhm B."/>
            <person name="Cannon C."/>
            <person name="Castanera R."/>
            <person name="Culley D."/>
            <person name="Daum C."/>
            <person name="Ezra D."/>
            <person name="Gonzalez J."/>
            <person name="Henrissat B."/>
            <person name="Kuo A."/>
            <person name="Liang C."/>
            <person name="Lipzen A."/>
            <person name="Lutzoni F."/>
            <person name="Magnuson J."/>
            <person name="Mondo S."/>
            <person name="Nolan M."/>
            <person name="Ohm R."/>
            <person name="Pangilinan J."/>
            <person name="Park H.-J."/>
            <person name="Ramirez L."/>
            <person name="Alfaro M."/>
            <person name="Sun H."/>
            <person name="Tritt A."/>
            <person name="Yoshinaga Y."/>
            <person name="Zwiers L.-H."/>
            <person name="Turgeon B."/>
            <person name="Goodwin S."/>
            <person name="Spatafora J."/>
            <person name="Crous P."/>
            <person name="Grigoriev I."/>
        </authorList>
    </citation>
    <scope>NUCLEOTIDE SEQUENCE</scope>
    <source>
        <strain evidence="3">CBS 207.26</strain>
    </source>
</reference>
<sequence length="732" mass="81500">MSSILSYGTDNYDVHLGFWINWSRGKIQGATLTLTRQNGGLLIAFLALFVATAGKSLWRIICFILHDFFSTPTTPRDGLYHQRQAILRNSDTAELGTWHLTKTMLVWSRKKSARQSFRRLAPIIVLGFIISVSFTVAGIFSSHVTTDDANEVLLSGKNCGIIDLDSDNPEVYAQEVIPYMAQQIKSSLNYAIQCYTNESNAEDCHPYVKPRLPLTVTRNAPCPFKGDICQFQKENLILDTGYINSHNDLGINYPNKDRFLLRSIHHCAPLKTNGFSETYDSEDRSNEGVKVPVMRLNYGALSGVSFKAYRNYTYQMPLNYSQMNLEGWVNRGAPNTDYLFGFVLRTISFSGTTEQASDNSQFMPIPQLQRSDSDTLLLFLSAPTVLFMQQVDDPCGQYDDKNIYKVWLNGAQRDTISWASKVIYGYHRLINTIVDVAGAESLIARYSLKGLFQASIPKNQWQIELENLVSTSLASLQGSFVEAARGQSKSGLSNAFVRPGQNESAALKVCRSQKIISTRFSSFNVLGLAIILVIGSIFVCLDISLEPIIRYAQTRQFHSSKNKLEDAESSPGNNNEAAAIRRQSKPYKRYEWNATSTLQLQRLAHEAIGCGTWSRVTSETPITLPGQHLGTLGVGSGSKIHPHLVRPTQLANIDGSAMASSSVIDFEKEEETVELRIEHNGNQDQGKKMQQFEEKDGDTGRNDVAAQFQGQNATGDAGEEGNLICLSREDDT</sequence>
<feature type="transmembrane region" description="Helical" evidence="2">
    <location>
        <begin position="523"/>
        <end position="545"/>
    </location>
</feature>
<name>A0A6A6EKL8_9PEZI</name>
<feature type="region of interest" description="Disordered" evidence="1">
    <location>
        <begin position="561"/>
        <end position="581"/>
    </location>
</feature>
<keyword evidence="4" id="KW-1185">Reference proteome</keyword>
<feature type="compositionally biased region" description="Basic and acidic residues" evidence="1">
    <location>
        <begin position="679"/>
        <end position="701"/>
    </location>
</feature>
<gene>
    <name evidence="3" type="ORF">K469DRAFT_654829</name>
</gene>
<evidence type="ECO:0000256" key="1">
    <source>
        <dbReference type="SAM" id="MobiDB-lite"/>
    </source>
</evidence>
<dbReference type="EMBL" id="ML994616">
    <property type="protein sequence ID" value="KAF2191705.1"/>
    <property type="molecule type" value="Genomic_DNA"/>
</dbReference>
<proteinExistence type="predicted"/>
<evidence type="ECO:0000256" key="2">
    <source>
        <dbReference type="SAM" id="Phobius"/>
    </source>
</evidence>
<feature type="transmembrane region" description="Helical" evidence="2">
    <location>
        <begin position="39"/>
        <end position="58"/>
    </location>
</feature>
<keyword evidence="2" id="KW-0812">Transmembrane</keyword>
<accession>A0A6A6EKL8</accession>
<keyword evidence="2" id="KW-1133">Transmembrane helix</keyword>
<dbReference type="Proteomes" id="UP000800200">
    <property type="component" value="Unassembled WGS sequence"/>
</dbReference>
<dbReference type="OrthoDB" id="3540210at2759"/>
<evidence type="ECO:0000313" key="3">
    <source>
        <dbReference type="EMBL" id="KAF2191705.1"/>
    </source>
</evidence>
<dbReference type="AlphaFoldDB" id="A0A6A6EKL8"/>
<protein>
    <submittedName>
        <fullName evidence="3">Uncharacterized protein</fullName>
    </submittedName>
</protein>